<dbReference type="EMBL" id="BAABME010000008">
    <property type="protein sequence ID" value="GAA0138369.1"/>
    <property type="molecule type" value="Genomic_DNA"/>
</dbReference>
<organism evidence="3 4">
    <name type="scientific">Lithospermum erythrorhizon</name>
    <name type="common">Purple gromwell</name>
    <name type="synonym">Lithospermum officinale var. erythrorhizon</name>
    <dbReference type="NCBI Taxonomy" id="34254"/>
    <lineage>
        <taxon>Eukaryota</taxon>
        <taxon>Viridiplantae</taxon>
        <taxon>Streptophyta</taxon>
        <taxon>Embryophyta</taxon>
        <taxon>Tracheophyta</taxon>
        <taxon>Spermatophyta</taxon>
        <taxon>Magnoliopsida</taxon>
        <taxon>eudicotyledons</taxon>
        <taxon>Gunneridae</taxon>
        <taxon>Pentapetalae</taxon>
        <taxon>asterids</taxon>
        <taxon>lamiids</taxon>
        <taxon>Boraginales</taxon>
        <taxon>Boraginaceae</taxon>
        <taxon>Boraginoideae</taxon>
        <taxon>Lithospermeae</taxon>
        <taxon>Lithospermum</taxon>
    </lineage>
</organism>
<keyword evidence="1" id="KW-0175">Coiled coil</keyword>
<comment type="caution">
    <text evidence="3">The sequence shown here is derived from an EMBL/GenBank/DDBJ whole genome shotgun (WGS) entry which is preliminary data.</text>
</comment>
<dbReference type="Gene3D" id="1.10.287.1490">
    <property type="match status" value="1"/>
</dbReference>
<evidence type="ECO:0000256" key="2">
    <source>
        <dbReference type="SAM" id="MobiDB-lite"/>
    </source>
</evidence>
<dbReference type="Proteomes" id="UP001454036">
    <property type="component" value="Unassembled WGS sequence"/>
</dbReference>
<protein>
    <submittedName>
        <fullName evidence="3">Uncharacterized protein</fullName>
    </submittedName>
</protein>
<sequence>MRWHKYWFLTKDVFSDEVRSSFSIIHTILEYEETSELAEGLKKLEGGFPQTLALDVFYDPDVLVKAGLSKGVNNFPNTDLDYPRLYLYSNRLPCRRDVEELHAEAFGIGGSWNKPLKPLRSLLLPPNQGGRSSLSLRLNDSSQCDDEVAHLKDALASTEKERDEALSQINELTDLCEKQRSDREKLLADARETSEVYKSEGERLKQHIRDLQGQVEDLTFDFTESQDTVRRFTNKCGDMEVKIVDLHRALDNSIEGFKCREEYRILLKGDTATLLRSFCPKVATNYPGISFHFTNFVTTLGEDYVVSLFEELLEEEPTDSSECDASEDEAFDES</sequence>
<feature type="region of interest" description="Disordered" evidence="2">
    <location>
        <begin position="315"/>
        <end position="334"/>
    </location>
</feature>
<keyword evidence="4" id="KW-1185">Reference proteome</keyword>
<evidence type="ECO:0000256" key="1">
    <source>
        <dbReference type="SAM" id="Coils"/>
    </source>
</evidence>
<proteinExistence type="predicted"/>
<reference evidence="3 4" key="1">
    <citation type="submission" date="2024-01" db="EMBL/GenBank/DDBJ databases">
        <title>The complete chloroplast genome sequence of Lithospermum erythrorhizon: insights into the phylogenetic relationship among Boraginaceae species and the maternal lineages of purple gromwells.</title>
        <authorList>
            <person name="Okada T."/>
            <person name="Watanabe K."/>
        </authorList>
    </citation>
    <scope>NUCLEOTIDE SEQUENCE [LARGE SCALE GENOMIC DNA]</scope>
</reference>
<gene>
    <name evidence="3" type="ORF">LIER_00127</name>
</gene>
<evidence type="ECO:0000313" key="3">
    <source>
        <dbReference type="EMBL" id="GAA0138369.1"/>
    </source>
</evidence>
<name>A0AAV3NGA8_LITER</name>
<evidence type="ECO:0000313" key="4">
    <source>
        <dbReference type="Proteomes" id="UP001454036"/>
    </source>
</evidence>
<feature type="coiled-coil region" evidence="1">
    <location>
        <begin position="148"/>
        <end position="189"/>
    </location>
</feature>
<dbReference type="AlphaFoldDB" id="A0AAV3NGA8"/>
<accession>A0AAV3NGA8</accession>